<evidence type="ECO:0000256" key="7">
    <source>
        <dbReference type="ARBA" id="ARBA00023295"/>
    </source>
</evidence>
<dbReference type="InParanoid" id="A0A067LWV2"/>
<feature type="signal peptide" evidence="10">
    <location>
        <begin position="1"/>
        <end position="17"/>
    </location>
</feature>
<keyword evidence="7 9" id="KW-0326">Glycosidase</keyword>
<evidence type="ECO:0000313" key="13">
    <source>
        <dbReference type="Proteomes" id="UP000027195"/>
    </source>
</evidence>
<evidence type="ECO:0000256" key="1">
    <source>
        <dbReference type="ARBA" id="ARBA00000681"/>
    </source>
</evidence>
<dbReference type="InterPro" id="IPR001000">
    <property type="entry name" value="GH10_dom"/>
</dbReference>
<dbReference type="EMBL" id="KL198100">
    <property type="protein sequence ID" value="KDQ07818.1"/>
    <property type="molecule type" value="Genomic_DNA"/>
</dbReference>
<keyword evidence="8 9" id="KW-0624">Polysaccharide degradation</keyword>
<keyword evidence="13" id="KW-1185">Reference proteome</keyword>
<keyword evidence="3" id="KW-0858">Xylan degradation</keyword>
<evidence type="ECO:0000256" key="6">
    <source>
        <dbReference type="ARBA" id="ARBA00023277"/>
    </source>
</evidence>
<dbReference type="PANTHER" id="PTHR31490">
    <property type="entry name" value="GLYCOSYL HYDROLASE"/>
    <property type="match status" value="1"/>
</dbReference>
<organism evidence="12 13">
    <name type="scientific">Botryobasidium botryosum (strain FD-172 SS1)</name>
    <dbReference type="NCBI Taxonomy" id="930990"/>
    <lineage>
        <taxon>Eukaryota</taxon>
        <taxon>Fungi</taxon>
        <taxon>Dikarya</taxon>
        <taxon>Basidiomycota</taxon>
        <taxon>Agaricomycotina</taxon>
        <taxon>Agaricomycetes</taxon>
        <taxon>Cantharellales</taxon>
        <taxon>Botryobasidiaceae</taxon>
        <taxon>Botryobasidium</taxon>
    </lineage>
</organism>
<dbReference type="PRINTS" id="PR00134">
    <property type="entry name" value="GLHYDRLASE10"/>
</dbReference>
<protein>
    <recommendedName>
        <fullName evidence="9">Beta-xylanase</fullName>
        <ecNumber evidence="9">3.2.1.8</ecNumber>
    </recommendedName>
</protein>
<evidence type="ECO:0000259" key="11">
    <source>
        <dbReference type="PROSITE" id="PS51760"/>
    </source>
</evidence>
<evidence type="ECO:0000256" key="3">
    <source>
        <dbReference type="ARBA" id="ARBA00022651"/>
    </source>
</evidence>
<sequence>MLRNLGVALLLSQLALAAPTEERGSIVGLDLFASIRGRYVGVATESYNINNSTTWGKAYKNLALGSDFSIWTPENSLKWEVTEPQPGVFDFSLGDALFKLAKQNGKRMRGHTLAWHSQLPPWVTANNYTAAELKNILQRHVLTEVGHFKGQVTHWDVVNEVFEEDGTFRNSIWYKTFGPDYIEWSFRWARQADPSAKLYINDYNFESISPKTTAAYNLVKSLKAKGVPIDGVGVQAHLIVGQVPKDFEAALARFASLGVDVALTELDIRLDLPVTSKNLAQQAKDYKAAVDACLGVKRCVGITVWQVTDALSWVPSTFPGQGAPLLYDEKLKPKPAYDAFQNALLLDQWI</sequence>
<evidence type="ECO:0000256" key="4">
    <source>
        <dbReference type="ARBA" id="ARBA00022729"/>
    </source>
</evidence>
<feature type="domain" description="GH10" evidence="11">
    <location>
        <begin position="49"/>
        <end position="343"/>
    </location>
</feature>
<feature type="chain" id="PRO_5001640837" description="Beta-xylanase" evidence="10">
    <location>
        <begin position="18"/>
        <end position="350"/>
    </location>
</feature>
<dbReference type="SUPFAM" id="SSF51445">
    <property type="entry name" value="(Trans)glycosidases"/>
    <property type="match status" value="1"/>
</dbReference>
<dbReference type="EC" id="3.2.1.8" evidence="9"/>
<dbReference type="GO" id="GO:0031176">
    <property type="term" value="F:endo-1,4-beta-xylanase activity"/>
    <property type="evidence" value="ECO:0007669"/>
    <property type="project" value="UniProtKB-EC"/>
</dbReference>
<dbReference type="AlphaFoldDB" id="A0A067LWV2"/>
<comment type="catalytic activity">
    <reaction evidence="1 9">
        <text>Endohydrolysis of (1-&gt;4)-beta-D-xylosidic linkages in xylans.</text>
        <dbReference type="EC" id="3.2.1.8"/>
    </reaction>
</comment>
<dbReference type="PROSITE" id="PS51760">
    <property type="entry name" value="GH10_2"/>
    <property type="match status" value="1"/>
</dbReference>
<evidence type="ECO:0000256" key="5">
    <source>
        <dbReference type="ARBA" id="ARBA00022801"/>
    </source>
</evidence>
<evidence type="ECO:0000256" key="8">
    <source>
        <dbReference type="ARBA" id="ARBA00023326"/>
    </source>
</evidence>
<reference evidence="13" key="1">
    <citation type="journal article" date="2014" name="Proc. Natl. Acad. Sci. U.S.A.">
        <title>Extensive sampling of basidiomycete genomes demonstrates inadequacy of the white-rot/brown-rot paradigm for wood decay fungi.</title>
        <authorList>
            <person name="Riley R."/>
            <person name="Salamov A.A."/>
            <person name="Brown D.W."/>
            <person name="Nagy L.G."/>
            <person name="Floudas D."/>
            <person name="Held B.W."/>
            <person name="Levasseur A."/>
            <person name="Lombard V."/>
            <person name="Morin E."/>
            <person name="Otillar R."/>
            <person name="Lindquist E.A."/>
            <person name="Sun H."/>
            <person name="LaButti K.M."/>
            <person name="Schmutz J."/>
            <person name="Jabbour D."/>
            <person name="Luo H."/>
            <person name="Baker S.E."/>
            <person name="Pisabarro A.G."/>
            <person name="Walton J.D."/>
            <person name="Blanchette R.A."/>
            <person name="Henrissat B."/>
            <person name="Martin F."/>
            <person name="Cullen D."/>
            <person name="Hibbett D.S."/>
            <person name="Grigoriev I.V."/>
        </authorList>
    </citation>
    <scope>NUCLEOTIDE SEQUENCE [LARGE SCALE GENOMIC DNA]</scope>
    <source>
        <strain evidence="13">FD-172 SS1</strain>
    </source>
</reference>
<dbReference type="InterPro" id="IPR017853">
    <property type="entry name" value="GH"/>
</dbReference>
<dbReference type="STRING" id="930990.A0A067LWV2"/>
<dbReference type="Gene3D" id="3.20.20.80">
    <property type="entry name" value="Glycosidases"/>
    <property type="match status" value="1"/>
</dbReference>
<evidence type="ECO:0000256" key="9">
    <source>
        <dbReference type="RuleBase" id="RU361174"/>
    </source>
</evidence>
<dbReference type="OrthoDB" id="3055998at2759"/>
<proteinExistence type="inferred from homology"/>
<keyword evidence="4 10" id="KW-0732">Signal</keyword>
<keyword evidence="5 9" id="KW-0378">Hydrolase</keyword>
<dbReference type="HOGENOM" id="CLU_020161_5_0_1"/>
<dbReference type="Proteomes" id="UP000027195">
    <property type="component" value="Unassembled WGS sequence"/>
</dbReference>
<dbReference type="Pfam" id="PF00331">
    <property type="entry name" value="Glyco_hydro_10"/>
    <property type="match status" value="1"/>
</dbReference>
<gene>
    <name evidence="12" type="ORF">BOTBODRAFT_119504</name>
</gene>
<dbReference type="PANTHER" id="PTHR31490:SF88">
    <property type="entry name" value="BETA-XYLANASE"/>
    <property type="match status" value="1"/>
</dbReference>
<comment type="similarity">
    <text evidence="2 9">Belongs to the glycosyl hydrolase 10 (cellulase F) family.</text>
</comment>
<accession>A0A067LWV2</accession>
<keyword evidence="6 9" id="KW-0119">Carbohydrate metabolism</keyword>
<name>A0A067LWV2_BOTB1</name>
<evidence type="ECO:0000313" key="12">
    <source>
        <dbReference type="EMBL" id="KDQ07818.1"/>
    </source>
</evidence>
<dbReference type="InterPro" id="IPR044846">
    <property type="entry name" value="GH10"/>
</dbReference>
<evidence type="ECO:0000256" key="2">
    <source>
        <dbReference type="ARBA" id="ARBA00007495"/>
    </source>
</evidence>
<evidence type="ECO:0000256" key="10">
    <source>
        <dbReference type="SAM" id="SignalP"/>
    </source>
</evidence>
<dbReference type="SMART" id="SM00633">
    <property type="entry name" value="Glyco_10"/>
    <property type="match status" value="1"/>
</dbReference>
<dbReference type="GO" id="GO:0045493">
    <property type="term" value="P:xylan catabolic process"/>
    <property type="evidence" value="ECO:0007669"/>
    <property type="project" value="UniProtKB-KW"/>
</dbReference>